<feature type="compositionally biased region" description="Low complexity" evidence="1">
    <location>
        <begin position="21"/>
        <end position="30"/>
    </location>
</feature>
<reference evidence="2" key="1">
    <citation type="submission" date="2023-04" db="EMBL/GenBank/DDBJ databases">
        <authorList>
            <consortium name="ELIXIR-Norway"/>
        </authorList>
    </citation>
    <scope>NUCLEOTIDE SEQUENCE [LARGE SCALE GENOMIC DNA]</scope>
</reference>
<gene>
    <name evidence="2" type="ORF">MRATA1EN1_LOCUS21217</name>
</gene>
<evidence type="ECO:0008006" key="4">
    <source>
        <dbReference type="Google" id="ProtNLM"/>
    </source>
</evidence>
<feature type="compositionally biased region" description="Basic residues" evidence="1">
    <location>
        <begin position="126"/>
        <end position="136"/>
    </location>
</feature>
<sequence length="271" mass="27521">MHHLKRLGAGGGGRARRPASRDAAAAATAVEGRDPALSGASVRGRSGTKADERGGVGRADLPPPPGVRDPWLRAPFSPIPAPRPSSHTQSGPAGDPPFPVQAAAPSSSSASSPSQRPPRICPGASGHRRPAGRPRARGGQAPAPPGPGSPRPARPRPASAPRAAPLRTLGPARLPRTRGTRHPRPSTGSVTHRAGWSGSRREGGLSTPPAPGHHRRRRARCRSLLGGRSPATPRVRSAGGGPSGAHPAPEVPKAASSPAGSQIFAEHPRGS</sequence>
<dbReference type="Proteomes" id="UP001176941">
    <property type="component" value="Chromosome 32"/>
</dbReference>
<evidence type="ECO:0000313" key="2">
    <source>
        <dbReference type="EMBL" id="CAI9172255.1"/>
    </source>
</evidence>
<keyword evidence="3" id="KW-1185">Reference proteome</keyword>
<name>A0ABN8ZEN9_RANTA</name>
<organism evidence="2 3">
    <name type="scientific">Rangifer tarandus platyrhynchus</name>
    <name type="common">Svalbard reindeer</name>
    <dbReference type="NCBI Taxonomy" id="3082113"/>
    <lineage>
        <taxon>Eukaryota</taxon>
        <taxon>Metazoa</taxon>
        <taxon>Chordata</taxon>
        <taxon>Craniata</taxon>
        <taxon>Vertebrata</taxon>
        <taxon>Euteleostomi</taxon>
        <taxon>Mammalia</taxon>
        <taxon>Eutheria</taxon>
        <taxon>Laurasiatheria</taxon>
        <taxon>Artiodactyla</taxon>
        <taxon>Ruminantia</taxon>
        <taxon>Pecora</taxon>
        <taxon>Cervidae</taxon>
        <taxon>Odocoileinae</taxon>
        <taxon>Rangifer</taxon>
    </lineage>
</organism>
<dbReference type="EMBL" id="OX459968">
    <property type="protein sequence ID" value="CAI9172255.1"/>
    <property type="molecule type" value="Genomic_DNA"/>
</dbReference>
<feature type="compositionally biased region" description="Pro residues" evidence="1">
    <location>
        <begin position="142"/>
        <end position="152"/>
    </location>
</feature>
<proteinExistence type="predicted"/>
<feature type="compositionally biased region" description="Low complexity" evidence="1">
    <location>
        <begin position="156"/>
        <end position="165"/>
    </location>
</feature>
<feature type="region of interest" description="Disordered" evidence="1">
    <location>
        <begin position="1"/>
        <end position="271"/>
    </location>
</feature>
<feature type="compositionally biased region" description="Low complexity" evidence="1">
    <location>
        <begin position="100"/>
        <end position="114"/>
    </location>
</feature>
<feature type="compositionally biased region" description="Basic residues" evidence="1">
    <location>
        <begin position="175"/>
        <end position="184"/>
    </location>
</feature>
<evidence type="ECO:0000313" key="3">
    <source>
        <dbReference type="Proteomes" id="UP001176941"/>
    </source>
</evidence>
<evidence type="ECO:0000256" key="1">
    <source>
        <dbReference type="SAM" id="MobiDB-lite"/>
    </source>
</evidence>
<accession>A0ABN8ZEN9</accession>
<protein>
    <recommendedName>
        <fullName evidence="4">Basic proline-rich protein-like</fullName>
    </recommendedName>
</protein>
<feature type="compositionally biased region" description="Basic residues" evidence="1">
    <location>
        <begin position="212"/>
        <end position="221"/>
    </location>
</feature>